<dbReference type="Proteomes" id="UP000029736">
    <property type="component" value="Unassembled WGS sequence"/>
</dbReference>
<proteinExistence type="predicted"/>
<evidence type="ECO:0000259" key="5">
    <source>
        <dbReference type="Pfam" id="PF13231"/>
    </source>
</evidence>
<evidence type="ECO:0000256" key="2">
    <source>
        <dbReference type="ARBA" id="ARBA00022803"/>
    </source>
</evidence>
<keyword evidence="4" id="KW-0472">Membrane</keyword>
<dbReference type="PROSITE" id="PS50005">
    <property type="entry name" value="TPR"/>
    <property type="match status" value="3"/>
</dbReference>
<protein>
    <recommendedName>
        <fullName evidence="5">Glycosyltransferase RgtA/B/C/D-like domain-containing protein</fullName>
    </recommendedName>
</protein>
<evidence type="ECO:0000313" key="7">
    <source>
        <dbReference type="Proteomes" id="UP000029736"/>
    </source>
</evidence>
<dbReference type="STRING" id="1524460.IX84_14395"/>
<dbReference type="InterPro" id="IPR038731">
    <property type="entry name" value="RgtA/B/C-like"/>
</dbReference>
<keyword evidence="1" id="KW-0677">Repeat</keyword>
<dbReference type="Pfam" id="PF13432">
    <property type="entry name" value="TPR_16"/>
    <property type="match status" value="1"/>
</dbReference>
<dbReference type="EMBL" id="JPOS01000035">
    <property type="protein sequence ID" value="KGE87413.1"/>
    <property type="molecule type" value="Genomic_DNA"/>
</dbReference>
<feature type="repeat" description="TPR" evidence="3">
    <location>
        <begin position="627"/>
        <end position="660"/>
    </location>
</feature>
<feature type="transmembrane region" description="Helical" evidence="4">
    <location>
        <begin position="309"/>
        <end position="327"/>
    </location>
</feature>
<reference evidence="6 7" key="1">
    <citation type="journal article" date="2014" name="Int. J. Syst. Evol. Microbiol.">
        <title>Phaeodactylibacter xiamenensis gen. nov., sp. nov., a member of the family Saprospiraceae isolated from the marine alga Phaeodactylum tricornutum.</title>
        <authorList>
            <person name="Chen Z.Jr."/>
            <person name="Lei X."/>
            <person name="Lai Q."/>
            <person name="Li Y."/>
            <person name="Zhang B."/>
            <person name="Zhang J."/>
            <person name="Zhang H."/>
            <person name="Yang L."/>
            <person name="Zheng W."/>
            <person name="Tian Y."/>
            <person name="Yu Z."/>
            <person name="Xu H.Jr."/>
            <person name="Zheng T."/>
        </authorList>
    </citation>
    <scope>NUCLEOTIDE SEQUENCE [LARGE SCALE GENOMIC DNA]</scope>
    <source>
        <strain evidence="6 7">KD52</strain>
    </source>
</reference>
<evidence type="ECO:0000313" key="6">
    <source>
        <dbReference type="EMBL" id="KGE87413.1"/>
    </source>
</evidence>
<feature type="transmembrane region" description="Helical" evidence="4">
    <location>
        <begin position="432"/>
        <end position="449"/>
    </location>
</feature>
<dbReference type="SUPFAM" id="SSF48452">
    <property type="entry name" value="TPR-like"/>
    <property type="match status" value="1"/>
</dbReference>
<gene>
    <name evidence="6" type="ORF">IX84_14395</name>
</gene>
<feature type="transmembrane region" description="Helical" evidence="4">
    <location>
        <begin position="369"/>
        <end position="388"/>
    </location>
</feature>
<keyword evidence="4" id="KW-1133">Transmembrane helix</keyword>
<keyword evidence="4" id="KW-0812">Transmembrane</keyword>
<feature type="transmembrane region" description="Helical" evidence="4">
    <location>
        <begin position="339"/>
        <end position="357"/>
    </location>
</feature>
<dbReference type="AlphaFoldDB" id="A0A098S6X7"/>
<comment type="caution">
    <text evidence="6">The sequence shown here is derived from an EMBL/GenBank/DDBJ whole genome shotgun (WGS) entry which is preliminary data.</text>
</comment>
<dbReference type="OrthoDB" id="1489021at2"/>
<dbReference type="InterPro" id="IPR011990">
    <property type="entry name" value="TPR-like_helical_dom_sf"/>
</dbReference>
<feature type="transmembrane region" description="Helical" evidence="4">
    <location>
        <begin position="126"/>
        <end position="144"/>
    </location>
</feature>
<accession>A0A098S6X7</accession>
<name>A0A098S6X7_9BACT</name>
<feature type="domain" description="Glycosyltransferase RgtA/B/C/D-like" evidence="5">
    <location>
        <begin position="106"/>
        <end position="264"/>
    </location>
</feature>
<dbReference type="SMART" id="SM00028">
    <property type="entry name" value="TPR"/>
    <property type="match status" value="4"/>
</dbReference>
<evidence type="ECO:0000256" key="3">
    <source>
        <dbReference type="PROSITE-ProRule" id="PRU00339"/>
    </source>
</evidence>
<feature type="transmembrane region" description="Helical" evidence="4">
    <location>
        <begin position="394"/>
        <end position="411"/>
    </location>
</feature>
<dbReference type="PANTHER" id="PTHR44227">
    <property type="match status" value="1"/>
</dbReference>
<dbReference type="RefSeq" id="WP_044221723.1">
    <property type="nucleotide sequence ID" value="NZ_JBKAGJ010000027.1"/>
</dbReference>
<dbReference type="Pfam" id="PF13231">
    <property type="entry name" value="PMT_2"/>
    <property type="match status" value="1"/>
</dbReference>
<dbReference type="InterPro" id="IPR052346">
    <property type="entry name" value="O-mannosyl-transferase_TMTC"/>
</dbReference>
<sequence>MGKRTPERQTKSQPATAPKGYPAWFTNSKLHLWGLFALSFLLYANTLGHGYALDDAIVIYDNMFVKEGISGIPGILNKDTFFGFFKEEGKAALVAGGRYRPLSLILFAIEVQFFGESPFVGHLFNGLYYGATTVLLYLVLLQLFRPQRGQVKAYFIALAASLLFAVHPIHTEVVANVKGRDEILTLLGSLGALYLSLRAFLDKKPLYNLLAGIVFFLALMAKENAIMFLFVAPLAYYFFTSAKTGEIIKQALPFAIAAGAFLAIRFSVLGFGLSDPPMEMMNNPFVKVQGNGYIAFTAQERFATVIYSLGKYLQLLFVPVTLTHDYYPRAIGVMTFGDWEAMLSLLLYLALGAYALWRLPKRDPMSFAILFYLITLAIVSNLFFPVGTHMAERLLFMPSVGFSLALALLGYRWAVKGAPAGKIPAFRRFKPVLGVVAGIALLFGVRTLLRNPVWADNYTLFTTDIQYSPNSAKLRNAVGGELVTQSVKPENATRKEAMLREAIGHLEEAVRIHPNYKNAYLLMGNAYNYLEAYDQSIAAYQNALSIDPNYRDANRNLGITYKDAGKYYGEQLGQVDKAITYLNKAYELMPDEYEVIRLLGVAHGIRGNTPKAIEYFTKATEVAPQNPSAWFDLGTAYYNAGDQQRGQQYRNKALELDPGFLEKMQSNN</sequence>
<feature type="repeat" description="TPR" evidence="3">
    <location>
        <begin position="593"/>
        <end position="626"/>
    </location>
</feature>
<feature type="transmembrane region" description="Helical" evidence="4">
    <location>
        <begin position="151"/>
        <end position="171"/>
    </location>
</feature>
<keyword evidence="7" id="KW-1185">Reference proteome</keyword>
<feature type="repeat" description="TPR" evidence="3">
    <location>
        <begin position="517"/>
        <end position="550"/>
    </location>
</feature>
<feature type="transmembrane region" description="Helical" evidence="4">
    <location>
        <begin position="21"/>
        <end position="44"/>
    </location>
</feature>
<feature type="transmembrane region" description="Helical" evidence="4">
    <location>
        <begin position="183"/>
        <end position="201"/>
    </location>
</feature>
<evidence type="ECO:0000256" key="4">
    <source>
        <dbReference type="SAM" id="Phobius"/>
    </source>
</evidence>
<dbReference type="InterPro" id="IPR019734">
    <property type="entry name" value="TPR_rpt"/>
</dbReference>
<feature type="transmembrane region" description="Helical" evidence="4">
    <location>
        <begin position="213"/>
        <end position="239"/>
    </location>
</feature>
<dbReference type="PROSITE" id="PS50293">
    <property type="entry name" value="TPR_REGION"/>
    <property type="match status" value="2"/>
</dbReference>
<dbReference type="Gene3D" id="1.25.40.10">
    <property type="entry name" value="Tetratricopeptide repeat domain"/>
    <property type="match status" value="2"/>
</dbReference>
<keyword evidence="2 3" id="KW-0802">TPR repeat</keyword>
<organism evidence="6 7">
    <name type="scientific">Phaeodactylibacter xiamenensis</name>
    <dbReference type="NCBI Taxonomy" id="1524460"/>
    <lineage>
        <taxon>Bacteria</taxon>
        <taxon>Pseudomonadati</taxon>
        <taxon>Bacteroidota</taxon>
        <taxon>Saprospiria</taxon>
        <taxon>Saprospirales</taxon>
        <taxon>Haliscomenobacteraceae</taxon>
        <taxon>Phaeodactylibacter</taxon>
    </lineage>
</organism>
<dbReference type="PANTHER" id="PTHR44227:SF3">
    <property type="entry name" value="PROTEIN O-MANNOSYL-TRANSFERASE TMTC4"/>
    <property type="match status" value="1"/>
</dbReference>
<evidence type="ECO:0000256" key="1">
    <source>
        <dbReference type="ARBA" id="ARBA00022737"/>
    </source>
</evidence>
<dbReference type="Pfam" id="PF13424">
    <property type="entry name" value="TPR_12"/>
    <property type="match status" value="1"/>
</dbReference>
<feature type="transmembrane region" description="Helical" evidence="4">
    <location>
        <begin position="251"/>
        <end position="273"/>
    </location>
</feature>